<dbReference type="Pfam" id="PF00293">
    <property type="entry name" value="NUDIX"/>
    <property type="match status" value="1"/>
</dbReference>
<keyword evidence="3" id="KW-0378">Hydrolase</keyword>
<proteinExistence type="inferred from homology"/>
<organism evidence="3 4">
    <name type="scientific">Frankia nepalensis</name>
    <dbReference type="NCBI Taxonomy" id="1836974"/>
    <lineage>
        <taxon>Bacteria</taxon>
        <taxon>Bacillati</taxon>
        <taxon>Actinomycetota</taxon>
        <taxon>Actinomycetes</taxon>
        <taxon>Frankiales</taxon>
        <taxon>Frankiaceae</taxon>
        <taxon>Frankia</taxon>
    </lineage>
</organism>
<dbReference type="GO" id="GO:0016787">
    <property type="term" value="F:hydrolase activity"/>
    <property type="evidence" value="ECO:0007669"/>
    <property type="project" value="UniProtKB-KW"/>
</dbReference>
<dbReference type="PANTHER" id="PTHR43736:SF1">
    <property type="entry name" value="DIHYDRONEOPTERIN TRIPHOSPHATE DIPHOSPHATASE"/>
    <property type="match status" value="1"/>
</dbReference>
<gene>
    <name evidence="3" type="ORF">I7412_02820</name>
</gene>
<protein>
    <submittedName>
        <fullName evidence="3">NUDIX hydrolase</fullName>
    </submittedName>
</protein>
<accession>A0A937REU8</accession>
<evidence type="ECO:0000313" key="3">
    <source>
        <dbReference type="EMBL" id="MBL7626124.1"/>
    </source>
</evidence>
<dbReference type="InterPro" id="IPR015797">
    <property type="entry name" value="NUDIX_hydrolase-like_dom_sf"/>
</dbReference>
<dbReference type="Gene3D" id="3.90.79.10">
    <property type="entry name" value="Nucleoside Triphosphate Pyrophosphohydrolase"/>
    <property type="match status" value="1"/>
</dbReference>
<dbReference type="EMBL" id="JAEACQ010000123">
    <property type="protein sequence ID" value="MBL7626124.1"/>
    <property type="molecule type" value="Genomic_DNA"/>
</dbReference>
<dbReference type="PANTHER" id="PTHR43736">
    <property type="entry name" value="ADP-RIBOSE PYROPHOSPHATASE"/>
    <property type="match status" value="1"/>
</dbReference>
<dbReference type="RefSeq" id="WP_203005103.1">
    <property type="nucleotide sequence ID" value="NZ_JADWYU010000102.1"/>
</dbReference>
<evidence type="ECO:0000256" key="1">
    <source>
        <dbReference type="ARBA" id="ARBA00005582"/>
    </source>
</evidence>
<dbReference type="AlphaFoldDB" id="A0A937REU8"/>
<dbReference type="SUPFAM" id="SSF55811">
    <property type="entry name" value="Nudix"/>
    <property type="match status" value="1"/>
</dbReference>
<dbReference type="PROSITE" id="PS51462">
    <property type="entry name" value="NUDIX"/>
    <property type="match status" value="1"/>
</dbReference>
<evidence type="ECO:0000259" key="2">
    <source>
        <dbReference type="PROSITE" id="PS51462"/>
    </source>
</evidence>
<comment type="similarity">
    <text evidence="1">Belongs to the Nudix hydrolase family.</text>
</comment>
<reference evidence="3" key="1">
    <citation type="submission" date="2020-12" db="EMBL/GenBank/DDBJ databases">
        <title>Genomic characterization of non-nitrogen-fixing Frankia strains.</title>
        <authorList>
            <person name="Carlos-Shanley C."/>
            <person name="Guerra T."/>
            <person name="Hahn D."/>
        </authorList>
    </citation>
    <scope>NUCLEOTIDE SEQUENCE</scope>
    <source>
        <strain evidence="3">CN6</strain>
    </source>
</reference>
<comment type="caution">
    <text evidence="3">The sequence shown here is derived from an EMBL/GenBank/DDBJ whole genome shotgun (WGS) entry which is preliminary data.</text>
</comment>
<dbReference type="InterPro" id="IPR000086">
    <property type="entry name" value="NUDIX_hydrolase_dom"/>
</dbReference>
<dbReference type="Proteomes" id="UP000604475">
    <property type="component" value="Unassembled WGS sequence"/>
</dbReference>
<evidence type="ECO:0000313" key="4">
    <source>
        <dbReference type="Proteomes" id="UP000604475"/>
    </source>
</evidence>
<feature type="domain" description="Nudix hydrolase" evidence="2">
    <location>
        <begin position="66"/>
        <end position="196"/>
    </location>
</feature>
<sequence>MRLDFAWSDDGVYHQYCLRCHAEAVQRTYDDEGRTFYQCAACGQTAERSIVLDPAITWWVAPDGEYWHESSGVFLRNPSGQFLFYERTIFPFALTVPSGHVDTGEQPAASAAREVKEEVGIALTGLTLIGTDDVLGDSCRRGADAHRWHAFLAPVVDLTVEVAEEGRRPLWLTLDEAAARDLTVPVRHAISLYRHQLQQTAR</sequence>
<dbReference type="CDD" id="cd02883">
    <property type="entry name" value="NUDIX_Hydrolase"/>
    <property type="match status" value="1"/>
</dbReference>
<keyword evidence="4" id="KW-1185">Reference proteome</keyword>
<name>A0A937REU8_9ACTN</name>